<dbReference type="SUPFAM" id="SSF49785">
    <property type="entry name" value="Galactose-binding domain-like"/>
    <property type="match status" value="2"/>
</dbReference>
<dbReference type="SMART" id="SM00776">
    <property type="entry name" value="NPCBM"/>
    <property type="match status" value="1"/>
</dbReference>
<accession>A0A518JRF3</accession>
<evidence type="ECO:0000259" key="1">
    <source>
        <dbReference type="SMART" id="SM00776"/>
    </source>
</evidence>
<dbReference type="InterPro" id="IPR038637">
    <property type="entry name" value="NPCBM_sf"/>
</dbReference>
<dbReference type="InterPro" id="IPR008979">
    <property type="entry name" value="Galactose-bd-like_sf"/>
</dbReference>
<protein>
    <submittedName>
        <fullName evidence="2">NPCBM/NEW2 domain protein</fullName>
    </submittedName>
</protein>
<organism evidence="2 3">
    <name type="scientific">Rosistilla carotiformis</name>
    <dbReference type="NCBI Taxonomy" id="2528017"/>
    <lineage>
        <taxon>Bacteria</taxon>
        <taxon>Pseudomonadati</taxon>
        <taxon>Planctomycetota</taxon>
        <taxon>Planctomycetia</taxon>
        <taxon>Pirellulales</taxon>
        <taxon>Pirellulaceae</taxon>
        <taxon>Rosistilla</taxon>
    </lineage>
</organism>
<dbReference type="AlphaFoldDB" id="A0A518JRF3"/>
<evidence type="ECO:0000313" key="2">
    <source>
        <dbReference type="EMBL" id="QDV68118.1"/>
    </source>
</evidence>
<gene>
    <name evidence="2" type="ORF">Poly24_18260</name>
</gene>
<evidence type="ECO:0000313" key="3">
    <source>
        <dbReference type="Proteomes" id="UP000315082"/>
    </source>
</evidence>
<dbReference type="Pfam" id="PF08305">
    <property type="entry name" value="NPCBM"/>
    <property type="match status" value="2"/>
</dbReference>
<proteinExistence type="predicted"/>
<reference evidence="2 3" key="1">
    <citation type="submission" date="2019-02" db="EMBL/GenBank/DDBJ databases">
        <title>Deep-cultivation of Planctomycetes and their phenomic and genomic characterization uncovers novel biology.</title>
        <authorList>
            <person name="Wiegand S."/>
            <person name="Jogler M."/>
            <person name="Boedeker C."/>
            <person name="Pinto D."/>
            <person name="Vollmers J."/>
            <person name="Rivas-Marin E."/>
            <person name="Kohn T."/>
            <person name="Peeters S.H."/>
            <person name="Heuer A."/>
            <person name="Rast P."/>
            <person name="Oberbeckmann S."/>
            <person name="Bunk B."/>
            <person name="Jeske O."/>
            <person name="Meyerdierks A."/>
            <person name="Storesund J.E."/>
            <person name="Kallscheuer N."/>
            <person name="Luecker S."/>
            <person name="Lage O.M."/>
            <person name="Pohl T."/>
            <person name="Merkel B.J."/>
            <person name="Hornburger P."/>
            <person name="Mueller R.-W."/>
            <person name="Bruemmer F."/>
            <person name="Labrenz M."/>
            <person name="Spormann A.M."/>
            <person name="Op den Camp H."/>
            <person name="Overmann J."/>
            <person name="Amann R."/>
            <person name="Jetten M.S.M."/>
            <person name="Mascher T."/>
            <person name="Medema M.H."/>
            <person name="Devos D.P."/>
            <person name="Kaster A.-K."/>
            <person name="Ovreas L."/>
            <person name="Rohde M."/>
            <person name="Galperin M.Y."/>
            <person name="Jogler C."/>
        </authorList>
    </citation>
    <scope>NUCLEOTIDE SEQUENCE [LARGE SCALE GENOMIC DNA]</scope>
    <source>
        <strain evidence="2 3">Poly24</strain>
    </source>
</reference>
<sequence>MGPINSRTAAKWHAQHLALCFIVSVCVGEGKAQPPQQWVNLLEWSENADWASRGRNYNERLESQPSRNGVTIRPVQWNYYPLPAIVDGDYEMEVEWTRETGTESVHIGFPVGSHTMDLVFSAFTGRYGGVASIDGKGYTENATRKSPSAVRNGYRNRTTINVATKADEATFRIDHNGEENYIQWRGKLNSLEGRFDMMRHPWIGAWDSRTVFHKVRIKMKTGIVTPDFITVADKNQDLHSGFVRLVGETAGLPKVGWGNFFVNQAFKVGGHVAERRVPRVAEKFRFCDDYYTVHAPSRVKCAIPRSMKSFSVIGVNQGLRSSKFSVVVDGVALYDSGMTGLDIIKLDLPANSKILELAVDPLGDHIYDHTYWCYPRFHRFSADRITEDKLDSPSRKLNIFSAEVGANRITYNKSIWAPPIHYRDAPICDEYLFAHAPSTVTYAVPDGMTRFTAVGYNVVSCSVRYEVWADGKPLLQTPQAGVVPIDVQLPSGTKSIELKVNDMGNSKDDQSFWCYPRLYAK</sequence>
<dbReference type="KEGG" id="rcf:Poly24_18260"/>
<dbReference type="Proteomes" id="UP000315082">
    <property type="component" value="Chromosome"/>
</dbReference>
<dbReference type="InterPro" id="IPR013222">
    <property type="entry name" value="Glyco_hyd_98_carb-bd"/>
</dbReference>
<keyword evidence="3" id="KW-1185">Reference proteome</keyword>
<dbReference type="EMBL" id="CP036348">
    <property type="protein sequence ID" value="QDV68118.1"/>
    <property type="molecule type" value="Genomic_DNA"/>
</dbReference>
<dbReference type="Gene3D" id="2.60.120.1060">
    <property type="entry name" value="NPCBM/NEW2 domain"/>
    <property type="match status" value="2"/>
</dbReference>
<name>A0A518JRF3_9BACT</name>
<feature type="domain" description="Glycosyl hydrolase family 98 putative carbohydrate-binding module" evidence="1">
    <location>
        <begin position="239"/>
        <end position="379"/>
    </location>
</feature>